<keyword evidence="3 5" id="KW-0808">Transferase</keyword>
<feature type="domain" description="Methyltransferase type 11" evidence="4">
    <location>
        <begin position="45"/>
        <end position="136"/>
    </location>
</feature>
<dbReference type="RefSeq" id="WP_129441530.1">
    <property type="nucleotide sequence ID" value="NZ_CP035492.1"/>
</dbReference>
<evidence type="ECO:0000256" key="2">
    <source>
        <dbReference type="ARBA" id="ARBA00022603"/>
    </source>
</evidence>
<dbReference type="Gene3D" id="3.40.50.150">
    <property type="entry name" value="Vaccinia Virus protein VP39"/>
    <property type="match status" value="1"/>
</dbReference>
<reference evidence="5 6" key="1">
    <citation type="submission" date="2019-01" db="EMBL/GenBank/DDBJ databases">
        <title>Genome sequencing of strain FW100M-2.</title>
        <authorList>
            <person name="Heo J."/>
            <person name="Kim S.-J."/>
            <person name="Kim J.-S."/>
            <person name="Hong S.-B."/>
            <person name="Kwon S.-W."/>
        </authorList>
    </citation>
    <scope>NUCLEOTIDE SEQUENCE [LARGE SCALE GENOMIC DNA]</scope>
    <source>
        <strain evidence="5 6">FW100M-2</strain>
    </source>
</reference>
<dbReference type="GO" id="GO:0032259">
    <property type="term" value="P:methylation"/>
    <property type="evidence" value="ECO:0007669"/>
    <property type="project" value="UniProtKB-KW"/>
</dbReference>
<dbReference type="InterPro" id="IPR051052">
    <property type="entry name" value="Diverse_substrate_MTase"/>
</dbReference>
<keyword evidence="6" id="KW-1185">Reference proteome</keyword>
<dbReference type="Pfam" id="PF08241">
    <property type="entry name" value="Methyltransf_11"/>
    <property type="match status" value="1"/>
</dbReference>
<organism evidence="5 6">
    <name type="scientific">Paenibacillus protaetiae</name>
    <dbReference type="NCBI Taxonomy" id="2509456"/>
    <lineage>
        <taxon>Bacteria</taxon>
        <taxon>Bacillati</taxon>
        <taxon>Bacillota</taxon>
        <taxon>Bacilli</taxon>
        <taxon>Bacillales</taxon>
        <taxon>Paenibacillaceae</taxon>
        <taxon>Paenibacillus</taxon>
    </lineage>
</organism>
<evidence type="ECO:0000313" key="5">
    <source>
        <dbReference type="EMBL" id="QAY67179.1"/>
    </source>
</evidence>
<dbReference type="InterPro" id="IPR029063">
    <property type="entry name" value="SAM-dependent_MTases_sf"/>
</dbReference>
<keyword evidence="2 5" id="KW-0489">Methyltransferase</keyword>
<proteinExistence type="inferred from homology"/>
<comment type="similarity">
    <text evidence="1">Belongs to the methyltransferase superfamily.</text>
</comment>
<dbReference type="CDD" id="cd02440">
    <property type="entry name" value="AdoMet_MTases"/>
    <property type="match status" value="1"/>
</dbReference>
<protein>
    <submittedName>
        <fullName evidence="5">Class I SAM-dependent methyltransferase</fullName>
    </submittedName>
</protein>
<dbReference type="PANTHER" id="PTHR44942:SF4">
    <property type="entry name" value="METHYLTRANSFERASE TYPE 11 DOMAIN-CONTAINING PROTEIN"/>
    <property type="match status" value="1"/>
</dbReference>
<evidence type="ECO:0000256" key="3">
    <source>
        <dbReference type="ARBA" id="ARBA00022679"/>
    </source>
</evidence>
<dbReference type="KEGG" id="pprt:ET464_12990"/>
<gene>
    <name evidence="5" type="ORF">ET464_12990</name>
</gene>
<dbReference type="Proteomes" id="UP000293568">
    <property type="component" value="Chromosome"/>
</dbReference>
<evidence type="ECO:0000313" key="6">
    <source>
        <dbReference type="Proteomes" id="UP000293568"/>
    </source>
</evidence>
<dbReference type="GO" id="GO:0008757">
    <property type="term" value="F:S-adenosylmethionine-dependent methyltransferase activity"/>
    <property type="evidence" value="ECO:0007669"/>
    <property type="project" value="InterPro"/>
</dbReference>
<accession>A0A4P6EZD6</accession>
<evidence type="ECO:0000259" key="4">
    <source>
        <dbReference type="Pfam" id="PF08241"/>
    </source>
</evidence>
<name>A0A4P6EZD6_9BACL</name>
<sequence>MNIDSKERFTDRVEAYVKYRPGYPEEAISYLYDTVGLSPAAVIADIGAGTGIFSRILLERGSRVIGVEPNDAMRSAAVAALGGYSGYEPWSGAAEATGLADNAVDFITCAQSFHWFDRPAAQQEFGRILKPGGKAVLIWNSRLTGGTPFLEGYEQLLRQYGTDYEKLSHKNIDEAALEPFFKPGTFTKARFTNSQKFDLPGLEGRLLSSSYAPMPGHPNHEPMLAALKTLFDETGTDGTVSFDYETEIYWGEV</sequence>
<dbReference type="EMBL" id="CP035492">
    <property type="protein sequence ID" value="QAY67179.1"/>
    <property type="molecule type" value="Genomic_DNA"/>
</dbReference>
<dbReference type="AlphaFoldDB" id="A0A4P6EZD6"/>
<dbReference type="InterPro" id="IPR013216">
    <property type="entry name" value="Methyltransf_11"/>
</dbReference>
<dbReference type="OrthoDB" id="9797252at2"/>
<dbReference type="PANTHER" id="PTHR44942">
    <property type="entry name" value="METHYLTRANSF_11 DOMAIN-CONTAINING PROTEIN"/>
    <property type="match status" value="1"/>
</dbReference>
<dbReference type="SUPFAM" id="SSF53335">
    <property type="entry name" value="S-adenosyl-L-methionine-dependent methyltransferases"/>
    <property type="match status" value="1"/>
</dbReference>
<evidence type="ECO:0000256" key="1">
    <source>
        <dbReference type="ARBA" id="ARBA00008361"/>
    </source>
</evidence>